<dbReference type="InterPro" id="IPR005467">
    <property type="entry name" value="His_kinase_dom"/>
</dbReference>
<dbReference type="AlphaFoldDB" id="A0A923HIX0"/>
<dbReference type="CDD" id="cd18774">
    <property type="entry name" value="PDC2_HK_sensor"/>
    <property type="match status" value="1"/>
</dbReference>
<keyword evidence="9" id="KW-0812">Transmembrane</keyword>
<dbReference type="GO" id="GO:0005524">
    <property type="term" value="F:ATP binding"/>
    <property type="evidence" value="ECO:0007669"/>
    <property type="project" value="UniProtKB-KW"/>
</dbReference>
<evidence type="ECO:0000256" key="5">
    <source>
        <dbReference type="ARBA" id="ARBA00022741"/>
    </source>
</evidence>
<feature type="transmembrane region" description="Helical" evidence="9">
    <location>
        <begin position="503"/>
        <end position="521"/>
    </location>
</feature>
<evidence type="ECO:0000256" key="4">
    <source>
        <dbReference type="ARBA" id="ARBA00022679"/>
    </source>
</evidence>
<name>A0A923HIX0_9BURK</name>
<feature type="transmembrane region" description="Helical" evidence="9">
    <location>
        <begin position="277"/>
        <end position="298"/>
    </location>
</feature>
<evidence type="ECO:0000256" key="3">
    <source>
        <dbReference type="ARBA" id="ARBA00022553"/>
    </source>
</evidence>
<dbReference type="Gene3D" id="1.20.5.1930">
    <property type="match status" value="1"/>
</dbReference>
<dbReference type="Gene3D" id="3.30.565.10">
    <property type="entry name" value="Histidine kinase-like ATPase, C-terminal domain"/>
    <property type="match status" value="1"/>
</dbReference>
<reference evidence="11" key="1">
    <citation type="submission" date="2020-08" db="EMBL/GenBank/DDBJ databases">
        <title>Novel species isolated from subtropical streams in China.</title>
        <authorList>
            <person name="Lu H."/>
        </authorList>
    </citation>
    <scope>NUCLEOTIDE SEQUENCE</scope>
    <source>
        <strain evidence="11">LX22W</strain>
    </source>
</reference>
<evidence type="ECO:0000256" key="9">
    <source>
        <dbReference type="SAM" id="Phobius"/>
    </source>
</evidence>
<keyword evidence="9" id="KW-0472">Membrane</keyword>
<dbReference type="PROSITE" id="PS50109">
    <property type="entry name" value="HIS_KIN"/>
    <property type="match status" value="1"/>
</dbReference>
<keyword evidence="3" id="KW-0597">Phosphoprotein</keyword>
<evidence type="ECO:0000256" key="1">
    <source>
        <dbReference type="ARBA" id="ARBA00000085"/>
    </source>
</evidence>
<evidence type="ECO:0000256" key="2">
    <source>
        <dbReference type="ARBA" id="ARBA00012438"/>
    </source>
</evidence>
<keyword evidence="9" id="KW-1133">Transmembrane helix</keyword>
<feature type="transmembrane region" description="Helical" evidence="9">
    <location>
        <begin position="9"/>
        <end position="29"/>
    </location>
</feature>
<evidence type="ECO:0000313" key="11">
    <source>
        <dbReference type="EMBL" id="MBC3880234.1"/>
    </source>
</evidence>
<dbReference type="SMART" id="SM00387">
    <property type="entry name" value="HATPase_c"/>
    <property type="match status" value="1"/>
</dbReference>
<dbReference type="Pfam" id="PF02518">
    <property type="entry name" value="HATPase_c"/>
    <property type="match status" value="1"/>
</dbReference>
<feature type="domain" description="Histidine kinase" evidence="10">
    <location>
        <begin position="576"/>
        <end position="763"/>
    </location>
</feature>
<dbReference type="Gene3D" id="3.30.450.20">
    <property type="entry name" value="PAS domain"/>
    <property type="match status" value="1"/>
</dbReference>
<dbReference type="InterPro" id="IPR050482">
    <property type="entry name" value="Sensor_HK_TwoCompSys"/>
</dbReference>
<sequence>MLTSTRTRFWLISLSILSILPFLIFAIFATDEFSKSERNKTESQLVDGAQVTAKVIAEHLKTNLAYLSSIATSEAAQRGDLHELYLHAQRISAASPEIHSISLVSHDQTIVFETLKSFDGERLTSEERTVLAEVFETGKPAVSGPYISPVSLNSVTSLGFPIIRDGKVIYCLRLIFLTNSLNEMLLAQNLPPDWTIGIVFKDGRVVARSRLPDVFVGKLAAPELVTAIRKQNTNLFDGKTLDGILVKGLVVKVPNWDWYIAIGAPIEQLNVSKERTYLLLLLFGFSVASLGAILTYWLPKTLSISNSNLRENDILGRDIFELWPSLFLLICALLITTSVASLTHSSIEKIRQTADHQLKASAERAHIAELVTRFDHLDDSQQVSLNGNDRVQTLRTGTRLEEIFQSLNKLKGELIKTDIEAFNLIELENQTSVLRQIVDKISRVNVHKDVGTRDLKELLAAGKLAGEKIRIELRAVDNLLKMRTEKLGQQLNLQSERTIQLEWLASLAAGSLTFFSVFFWLKERRRRKTLYYELLESNLNLEQRVLVRTVDLQVAKDKIRQFSVGSVNAIESERKRISREVHDQIGQIFTAIKMIIKTLAPGSLAKDQNDALTEAIKSGIQISRRIAAELRPPLLDDLGLAPALNHYLSIQLSNSSTRFNIDIPDDHGLVNEEATQLFRIVQEATTNVVRYANAKVITIRGRHEQSFFQLEIHDDGIGFDTTREFHGSLGLIGIRERAEVIGGSATIRSTFDVGTTITILIPR</sequence>
<dbReference type="GO" id="GO:0046983">
    <property type="term" value="F:protein dimerization activity"/>
    <property type="evidence" value="ECO:0007669"/>
    <property type="project" value="InterPro"/>
</dbReference>
<organism evidence="11 12">
    <name type="scientific">Undibacterium nitidum</name>
    <dbReference type="NCBI Taxonomy" id="2762298"/>
    <lineage>
        <taxon>Bacteria</taxon>
        <taxon>Pseudomonadati</taxon>
        <taxon>Pseudomonadota</taxon>
        <taxon>Betaproteobacteria</taxon>
        <taxon>Burkholderiales</taxon>
        <taxon>Oxalobacteraceae</taxon>
        <taxon>Undibacterium</taxon>
    </lineage>
</organism>
<dbReference type="InterPro" id="IPR036890">
    <property type="entry name" value="HATPase_C_sf"/>
</dbReference>
<dbReference type="GO" id="GO:0000155">
    <property type="term" value="F:phosphorelay sensor kinase activity"/>
    <property type="evidence" value="ECO:0007669"/>
    <property type="project" value="InterPro"/>
</dbReference>
<evidence type="ECO:0000256" key="7">
    <source>
        <dbReference type="ARBA" id="ARBA00022840"/>
    </source>
</evidence>
<dbReference type="EMBL" id="JACOFZ010000001">
    <property type="protein sequence ID" value="MBC3880234.1"/>
    <property type="molecule type" value="Genomic_DNA"/>
</dbReference>
<dbReference type="SUPFAM" id="SSF55874">
    <property type="entry name" value="ATPase domain of HSP90 chaperone/DNA topoisomerase II/histidine kinase"/>
    <property type="match status" value="1"/>
</dbReference>
<keyword evidence="12" id="KW-1185">Reference proteome</keyword>
<keyword evidence="5" id="KW-0547">Nucleotide-binding</keyword>
<dbReference type="CDD" id="cd18773">
    <property type="entry name" value="PDC1_HK_sensor"/>
    <property type="match status" value="1"/>
</dbReference>
<proteinExistence type="predicted"/>
<evidence type="ECO:0000259" key="10">
    <source>
        <dbReference type="PROSITE" id="PS50109"/>
    </source>
</evidence>
<dbReference type="PANTHER" id="PTHR24421">
    <property type="entry name" value="NITRATE/NITRITE SENSOR PROTEIN NARX-RELATED"/>
    <property type="match status" value="1"/>
</dbReference>
<dbReference type="Proteomes" id="UP000627446">
    <property type="component" value="Unassembled WGS sequence"/>
</dbReference>
<dbReference type="CDD" id="cd16917">
    <property type="entry name" value="HATPase_UhpB-NarQ-NarX-like"/>
    <property type="match status" value="1"/>
</dbReference>
<keyword evidence="4" id="KW-0808">Transferase</keyword>
<dbReference type="InterPro" id="IPR003594">
    <property type="entry name" value="HATPase_dom"/>
</dbReference>
<dbReference type="InterPro" id="IPR011712">
    <property type="entry name" value="Sig_transdc_His_kin_sub3_dim/P"/>
</dbReference>
<comment type="catalytic activity">
    <reaction evidence="1">
        <text>ATP + protein L-histidine = ADP + protein N-phospho-L-histidine.</text>
        <dbReference type="EC" id="2.7.13.3"/>
    </reaction>
</comment>
<accession>A0A923HIX0</accession>
<evidence type="ECO:0000256" key="8">
    <source>
        <dbReference type="ARBA" id="ARBA00023012"/>
    </source>
</evidence>
<protein>
    <recommendedName>
        <fullName evidence="2">histidine kinase</fullName>
        <ecNumber evidence="2">2.7.13.3</ecNumber>
    </recommendedName>
</protein>
<dbReference type="RefSeq" id="WP_186915238.1">
    <property type="nucleotide sequence ID" value="NZ_JACOFZ010000001.1"/>
</dbReference>
<dbReference type="PANTHER" id="PTHR24421:SF10">
    <property type="entry name" value="NITRATE_NITRITE SENSOR PROTEIN NARQ"/>
    <property type="match status" value="1"/>
</dbReference>
<gene>
    <name evidence="11" type="ORF">H8K36_02505</name>
</gene>
<feature type="transmembrane region" description="Helical" evidence="9">
    <location>
        <begin position="319"/>
        <end position="342"/>
    </location>
</feature>
<evidence type="ECO:0000256" key="6">
    <source>
        <dbReference type="ARBA" id="ARBA00022777"/>
    </source>
</evidence>
<dbReference type="GO" id="GO:0016020">
    <property type="term" value="C:membrane"/>
    <property type="evidence" value="ECO:0007669"/>
    <property type="project" value="InterPro"/>
</dbReference>
<comment type="caution">
    <text evidence="11">The sequence shown here is derived from an EMBL/GenBank/DDBJ whole genome shotgun (WGS) entry which is preliminary data.</text>
</comment>
<keyword evidence="7" id="KW-0067">ATP-binding</keyword>
<evidence type="ECO:0000313" key="12">
    <source>
        <dbReference type="Proteomes" id="UP000627446"/>
    </source>
</evidence>
<keyword evidence="8" id="KW-0902">Two-component regulatory system</keyword>
<dbReference type="EC" id="2.7.13.3" evidence="2"/>
<keyword evidence="6" id="KW-0418">Kinase</keyword>
<dbReference type="Pfam" id="PF07730">
    <property type="entry name" value="HisKA_3"/>
    <property type="match status" value="1"/>
</dbReference>